<dbReference type="Proteomes" id="UP000539957">
    <property type="component" value="Unassembled WGS sequence"/>
</dbReference>
<gene>
    <name evidence="3" type="ORF">HNP32_002909</name>
</gene>
<feature type="region of interest" description="Disordered" evidence="1">
    <location>
        <begin position="20"/>
        <end position="44"/>
    </location>
</feature>
<feature type="compositionally biased region" description="Low complexity" evidence="1">
    <location>
        <begin position="29"/>
        <end position="44"/>
    </location>
</feature>
<evidence type="ECO:0000256" key="2">
    <source>
        <dbReference type="SAM" id="SignalP"/>
    </source>
</evidence>
<reference evidence="3 4" key="1">
    <citation type="submission" date="2020-08" db="EMBL/GenBank/DDBJ databases">
        <title>Functional genomics of gut bacteria from endangered species of beetles.</title>
        <authorList>
            <person name="Carlos-Shanley C."/>
        </authorList>
    </citation>
    <scope>NUCLEOTIDE SEQUENCE [LARGE SCALE GENOMIC DNA]</scope>
    <source>
        <strain evidence="3 4">S00123</strain>
    </source>
</reference>
<evidence type="ECO:0000313" key="3">
    <source>
        <dbReference type="EMBL" id="MBB4799153.1"/>
    </source>
</evidence>
<dbReference type="RefSeq" id="WP_184271893.1">
    <property type="nucleotide sequence ID" value="NZ_JACHKY010000005.1"/>
</dbReference>
<evidence type="ECO:0000313" key="4">
    <source>
        <dbReference type="Proteomes" id="UP000539957"/>
    </source>
</evidence>
<dbReference type="EMBL" id="JACHKY010000005">
    <property type="protein sequence ID" value="MBB4799153.1"/>
    <property type="molecule type" value="Genomic_DNA"/>
</dbReference>
<protein>
    <submittedName>
        <fullName evidence="3">Uncharacterized protein</fullName>
    </submittedName>
</protein>
<comment type="caution">
    <text evidence="3">The sequence shown here is derived from an EMBL/GenBank/DDBJ whole genome shotgun (WGS) entry which is preliminary data.</text>
</comment>
<sequence>MSLISFASLASALALQAAPAPAPAPTAEPDPSTEAAELPEPATAPLTWESLPEDLRKRLEEQMSKPEPQAVLVVEAAAAPDTDFRTLDHGDVLSEQVVRPAAFATIVTPARNARKYGPAGAVLWAGIDGDGDWWCWRNGDRYPGWTRPSDIYCYRDADNDGKFDVVKRNASPGQSLGQSRFQFTDLGRDERLADVVTYTSGGQADFAEKVVIRYDGPGSAKVGADGRLIDGEVHFHLLTGPAIARSAPAGNLLVQPAQTQPEDGLDLVAPIRVRLDSDGRGHYSDARGIVIEVDRVDLDGKARAKLVSALPAGRALLVAPPTREELLQIVAMIMRRGPR</sequence>
<feature type="signal peptide" evidence="2">
    <location>
        <begin position="1"/>
        <end position="17"/>
    </location>
</feature>
<organism evidence="3 4">
    <name type="scientific">Brevundimonas bullata</name>
    <dbReference type="NCBI Taxonomy" id="13160"/>
    <lineage>
        <taxon>Bacteria</taxon>
        <taxon>Pseudomonadati</taxon>
        <taxon>Pseudomonadota</taxon>
        <taxon>Alphaproteobacteria</taxon>
        <taxon>Caulobacterales</taxon>
        <taxon>Caulobacteraceae</taxon>
        <taxon>Brevundimonas</taxon>
    </lineage>
</organism>
<evidence type="ECO:0000256" key="1">
    <source>
        <dbReference type="SAM" id="MobiDB-lite"/>
    </source>
</evidence>
<accession>A0A7W7IRW6</accession>
<keyword evidence="2" id="KW-0732">Signal</keyword>
<keyword evidence="4" id="KW-1185">Reference proteome</keyword>
<dbReference type="AlphaFoldDB" id="A0A7W7IRW6"/>
<feature type="chain" id="PRO_5030858889" evidence="2">
    <location>
        <begin position="18"/>
        <end position="339"/>
    </location>
</feature>
<proteinExistence type="predicted"/>
<name>A0A7W7IRW6_9CAUL</name>